<feature type="binding site" evidence="12">
    <location>
        <position position="93"/>
    </location>
    <ligand>
        <name>Zn(2+)</name>
        <dbReference type="ChEBI" id="CHEBI:29105"/>
    </ligand>
</feature>
<evidence type="ECO:0000256" key="4">
    <source>
        <dbReference type="ARBA" id="ARBA00022801"/>
    </source>
</evidence>
<dbReference type="NCBIfam" id="TIGR01662">
    <property type="entry name" value="HAD-SF-IIIA"/>
    <property type="match status" value="1"/>
</dbReference>
<evidence type="ECO:0000256" key="2">
    <source>
        <dbReference type="ARBA" id="ARBA00022490"/>
    </source>
</evidence>
<evidence type="ECO:0000256" key="6">
    <source>
        <dbReference type="ARBA" id="ARBA00023277"/>
    </source>
</evidence>
<keyword evidence="2 9" id="KW-0963">Cytoplasm</keyword>
<feature type="active site" description="Nucleophile" evidence="10">
    <location>
        <position position="10"/>
    </location>
</feature>
<reference evidence="13 14" key="1">
    <citation type="submission" date="2019-07" db="EMBL/GenBank/DDBJ databases">
        <title>Complete Genome Sequence of Leptotrichia goodfellowii Strain JCM 16774.</title>
        <authorList>
            <person name="Watanabe S."/>
            <person name="Cui L."/>
        </authorList>
    </citation>
    <scope>NUCLEOTIDE SEQUENCE [LARGE SCALE GENOMIC DNA]</scope>
    <source>
        <strain evidence="13 14">JCM16774</strain>
    </source>
</reference>
<dbReference type="FunFam" id="3.40.50.1000:FF:000037">
    <property type="entry name" value="D,D-heptose 1,7-bisphosphate phosphatase"/>
    <property type="match status" value="1"/>
</dbReference>
<keyword evidence="5 12" id="KW-0862">Zinc</keyword>
<dbReference type="GO" id="GO:0046872">
    <property type="term" value="F:metal ion binding"/>
    <property type="evidence" value="ECO:0007669"/>
    <property type="project" value="UniProtKB-KW"/>
</dbReference>
<dbReference type="GO" id="GO:0005975">
    <property type="term" value="P:carbohydrate metabolic process"/>
    <property type="evidence" value="ECO:0007669"/>
    <property type="project" value="InterPro"/>
</dbReference>
<dbReference type="OrthoDB" id="9801899at2"/>
<dbReference type="InterPro" id="IPR006549">
    <property type="entry name" value="HAD-SF_hydro_IIIA"/>
</dbReference>
<proteinExistence type="inferred from homology"/>
<keyword evidence="12" id="KW-0460">Magnesium</keyword>
<dbReference type="KEGG" id="lgo:JCM16774_2222"/>
<dbReference type="InterPro" id="IPR006543">
    <property type="entry name" value="Histidinol-phos"/>
</dbReference>
<dbReference type="NCBIfam" id="TIGR01656">
    <property type="entry name" value="Histidinol-ppas"/>
    <property type="match status" value="1"/>
</dbReference>
<sequence>MGKNKFVLLDRDGVINVEKSYLYKIKDFEYESGVIEALKKLADSGYRFAVITNQSGIGQGYYSEEDFLKLEKYIEKDLCKKGIKIEKTYFCPHHPEGKGNYRKNCDCRKPGTGNFLKAIEEFNIDIKNSYMIGDRITDLIPAHKLGIKTVLVRTGYGKKNEEKVKESGLDSIIVNNISDFADYIENCIEKTFSK</sequence>
<comment type="similarity">
    <text evidence="8 9">Belongs to the gmhB family.</text>
</comment>
<dbReference type="Proteomes" id="UP000321606">
    <property type="component" value="Chromosome"/>
</dbReference>
<keyword evidence="3 12" id="KW-0479">Metal-binding</keyword>
<dbReference type="AlphaFoldDB" id="A0A510JH59"/>
<dbReference type="NCBIfam" id="NF006506">
    <property type="entry name" value="PRK08942.1"/>
    <property type="match status" value="1"/>
</dbReference>
<feature type="site" description="Contributes to substrate recognition" evidence="11">
    <location>
        <position position="108"/>
    </location>
</feature>
<feature type="binding site" evidence="12">
    <location>
        <position position="10"/>
    </location>
    <ligand>
        <name>Mg(2+)</name>
        <dbReference type="ChEBI" id="CHEBI:18420"/>
    </ligand>
</feature>
<evidence type="ECO:0000313" key="14">
    <source>
        <dbReference type="Proteomes" id="UP000321606"/>
    </source>
</evidence>
<evidence type="ECO:0000256" key="1">
    <source>
        <dbReference type="ARBA" id="ARBA00004496"/>
    </source>
</evidence>
<dbReference type="STRING" id="714315.GCA_000516535_02217"/>
<dbReference type="EMBL" id="AP019822">
    <property type="protein sequence ID" value="BBM37263.1"/>
    <property type="molecule type" value="Genomic_DNA"/>
</dbReference>
<comment type="subcellular location">
    <subcellularLocation>
        <location evidence="1 9">Cytoplasm</location>
    </subcellularLocation>
</comment>
<dbReference type="GO" id="GO:0005737">
    <property type="term" value="C:cytoplasm"/>
    <property type="evidence" value="ECO:0007669"/>
    <property type="project" value="UniProtKB-SubCell"/>
</dbReference>
<dbReference type="NCBIfam" id="TIGR00213">
    <property type="entry name" value="GmhB_yaeD"/>
    <property type="match status" value="1"/>
</dbReference>
<organism evidence="13 14">
    <name type="scientific">Pseudoleptotrichia goodfellowii</name>
    <dbReference type="NCBI Taxonomy" id="157692"/>
    <lineage>
        <taxon>Bacteria</taxon>
        <taxon>Fusobacteriati</taxon>
        <taxon>Fusobacteriota</taxon>
        <taxon>Fusobacteriia</taxon>
        <taxon>Fusobacteriales</taxon>
        <taxon>Leptotrichiaceae</taxon>
        <taxon>Pseudoleptotrichia</taxon>
    </lineage>
</organism>
<feature type="binding site" evidence="12">
    <location>
        <position position="134"/>
    </location>
    <ligand>
        <name>Mg(2+)</name>
        <dbReference type="ChEBI" id="CHEBI:18420"/>
    </ligand>
</feature>
<dbReference type="InterPro" id="IPR004446">
    <property type="entry name" value="Heptose_bisP_phosphatase"/>
</dbReference>
<evidence type="ECO:0000256" key="5">
    <source>
        <dbReference type="ARBA" id="ARBA00022833"/>
    </source>
</evidence>
<dbReference type="RefSeq" id="WP_026738323.1">
    <property type="nucleotide sequence ID" value="NZ_AP019822.1"/>
</dbReference>
<protein>
    <recommendedName>
        <fullName evidence="7 9">D,D-heptose 1,7-bisphosphate phosphatase</fullName>
        <ecNumber evidence="9">3.1.3.-</ecNumber>
    </recommendedName>
</protein>
<dbReference type="PIRSF" id="PIRSF004682">
    <property type="entry name" value="GmhB"/>
    <property type="match status" value="1"/>
</dbReference>
<evidence type="ECO:0000256" key="3">
    <source>
        <dbReference type="ARBA" id="ARBA00022723"/>
    </source>
</evidence>
<evidence type="ECO:0000256" key="8">
    <source>
        <dbReference type="ARBA" id="ARBA00061616"/>
    </source>
</evidence>
<name>A0A510JH59_9FUSO</name>
<dbReference type="Gene3D" id="3.40.50.1000">
    <property type="entry name" value="HAD superfamily/HAD-like"/>
    <property type="match status" value="1"/>
</dbReference>
<evidence type="ECO:0000256" key="10">
    <source>
        <dbReference type="PIRSR" id="PIRSR004682-1"/>
    </source>
</evidence>
<feature type="site" description="Stabilizes the phosphoryl group" evidence="11">
    <location>
        <position position="52"/>
    </location>
</feature>
<dbReference type="InterPro" id="IPR023214">
    <property type="entry name" value="HAD_sf"/>
</dbReference>
<feature type="binding site" evidence="12">
    <location>
        <position position="107"/>
    </location>
    <ligand>
        <name>Zn(2+)</name>
        <dbReference type="ChEBI" id="CHEBI:29105"/>
    </ligand>
</feature>
<dbReference type="CDD" id="cd07503">
    <property type="entry name" value="HAD_HisB-N"/>
    <property type="match status" value="1"/>
</dbReference>
<comment type="cofactor">
    <cofactor evidence="12">
        <name>Mg(2+)</name>
        <dbReference type="ChEBI" id="CHEBI:18420"/>
    </cofactor>
</comment>
<evidence type="ECO:0000256" key="7">
    <source>
        <dbReference type="ARBA" id="ARBA00031828"/>
    </source>
</evidence>
<gene>
    <name evidence="13" type="ORF">JCM16774_2222</name>
</gene>
<feature type="binding site" evidence="12">
    <location>
        <position position="105"/>
    </location>
    <ligand>
        <name>Zn(2+)</name>
        <dbReference type="ChEBI" id="CHEBI:29105"/>
    </ligand>
</feature>
<comment type="cofactor">
    <cofactor evidence="12">
        <name>Zn(2+)</name>
        <dbReference type="ChEBI" id="CHEBI:29105"/>
    </cofactor>
</comment>
<dbReference type="PANTHER" id="PTHR42891:SF1">
    <property type="entry name" value="D-GLYCERO-BETA-D-MANNO-HEPTOSE-1,7-BISPHOSPHATE 7-PHOSPHATASE"/>
    <property type="match status" value="1"/>
</dbReference>
<dbReference type="Pfam" id="PF13242">
    <property type="entry name" value="Hydrolase_like"/>
    <property type="match status" value="1"/>
</dbReference>
<dbReference type="EC" id="3.1.3.-" evidence="9"/>
<keyword evidence="6 9" id="KW-0119">Carbohydrate metabolism</keyword>
<feature type="binding site" evidence="12">
    <location>
        <position position="12"/>
    </location>
    <ligand>
        <name>Mg(2+)</name>
        <dbReference type="ChEBI" id="CHEBI:18420"/>
    </ligand>
</feature>
<dbReference type="GO" id="GO:0016791">
    <property type="term" value="F:phosphatase activity"/>
    <property type="evidence" value="ECO:0007669"/>
    <property type="project" value="InterPro"/>
</dbReference>
<feature type="site" description="Stabilizes the phosphoryl group" evidence="11">
    <location>
        <position position="109"/>
    </location>
</feature>
<evidence type="ECO:0000256" key="11">
    <source>
        <dbReference type="PIRSR" id="PIRSR004682-3"/>
    </source>
</evidence>
<evidence type="ECO:0000256" key="12">
    <source>
        <dbReference type="PIRSR" id="PIRSR004682-4"/>
    </source>
</evidence>
<feature type="active site" description="Proton donor" evidence="10">
    <location>
        <position position="12"/>
    </location>
</feature>
<keyword evidence="4 9" id="KW-0378">Hydrolase</keyword>
<feature type="binding site" evidence="12">
    <location>
        <position position="91"/>
    </location>
    <ligand>
        <name>Zn(2+)</name>
        <dbReference type="ChEBI" id="CHEBI:29105"/>
    </ligand>
</feature>
<evidence type="ECO:0000313" key="13">
    <source>
        <dbReference type="EMBL" id="BBM37263.1"/>
    </source>
</evidence>
<dbReference type="SUPFAM" id="SSF56784">
    <property type="entry name" value="HAD-like"/>
    <property type="match status" value="1"/>
</dbReference>
<accession>A0A510JH59</accession>
<dbReference type="PANTHER" id="PTHR42891">
    <property type="entry name" value="D-GLYCERO-BETA-D-MANNO-HEPTOSE-1,7-BISPHOSPHATE 7-PHOSPHATASE"/>
    <property type="match status" value="1"/>
</dbReference>
<evidence type="ECO:0000256" key="9">
    <source>
        <dbReference type="PIRNR" id="PIRNR004682"/>
    </source>
</evidence>
<dbReference type="InterPro" id="IPR036412">
    <property type="entry name" value="HAD-like_sf"/>
</dbReference>